<evidence type="ECO:0000256" key="1">
    <source>
        <dbReference type="SAM" id="MobiDB-lite"/>
    </source>
</evidence>
<proteinExistence type="predicted"/>
<reference evidence="3 4" key="1">
    <citation type="submission" date="2014-04" db="EMBL/GenBank/DDBJ databases">
        <authorList>
            <person name="Sibley D."/>
            <person name="Venepally P."/>
            <person name="Karamycheva S."/>
            <person name="Hadjithomas M."/>
            <person name="Khan A."/>
            <person name="Brunk B."/>
            <person name="Roos D."/>
            <person name="Caler E."/>
            <person name="Lorenzi H."/>
        </authorList>
    </citation>
    <scope>NUCLEOTIDE SEQUENCE [LARGE SCALE GENOMIC DNA]</scope>
    <source>
        <strain evidence="3 4">MAS</strain>
    </source>
</reference>
<evidence type="ECO:0000256" key="2">
    <source>
        <dbReference type="SAM" id="Phobius"/>
    </source>
</evidence>
<dbReference type="EMBL" id="AEXC02002955">
    <property type="protein sequence ID" value="KFH01124.1"/>
    <property type="molecule type" value="Genomic_DNA"/>
</dbReference>
<keyword evidence="2" id="KW-0812">Transmembrane</keyword>
<feature type="compositionally biased region" description="Basic residues" evidence="1">
    <location>
        <begin position="62"/>
        <end position="78"/>
    </location>
</feature>
<evidence type="ECO:0000313" key="4">
    <source>
        <dbReference type="Proteomes" id="UP000028821"/>
    </source>
</evidence>
<feature type="non-terminal residue" evidence="3">
    <location>
        <position position="1"/>
    </location>
</feature>
<evidence type="ECO:0000313" key="3">
    <source>
        <dbReference type="EMBL" id="KFH01124.1"/>
    </source>
</evidence>
<dbReference type="Proteomes" id="UP000028821">
    <property type="component" value="Unassembled WGS sequence"/>
</dbReference>
<feature type="region of interest" description="Disordered" evidence="1">
    <location>
        <begin position="58"/>
        <end position="78"/>
    </location>
</feature>
<accession>A0A086PL92</accession>
<dbReference type="AlphaFoldDB" id="A0A086PL92"/>
<gene>
    <name evidence="3" type="ORF">TGMAS_316730E</name>
</gene>
<name>A0A086PL92_TOXGO</name>
<keyword evidence="2" id="KW-1133">Transmembrane helix</keyword>
<protein>
    <submittedName>
        <fullName evidence="3">Sma protein</fullName>
    </submittedName>
</protein>
<sequence length="78" mass="9018">VNDIRSYLGGARRFRKLLDIPVDNIVYAITAKCFPLMGGVISTWLFFGAEVPLISNQERERRMKRTKKPKHVKRPDDS</sequence>
<organism evidence="3 4">
    <name type="scientific">Toxoplasma gondii MAS</name>
    <dbReference type="NCBI Taxonomy" id="943118"/>
    <lineage>
        <taxon>Eukaryota</taxon>
        <taxon>Sar</taxon>
        <taxon>Alveolata</taxon>
        <taxon>Apicomplexa</taxon>
        <taxon>Conoidasida</taxon>
        <taxon>Coccidia</taxon>
        <taxon>Eucoccidiorida</taxon>
        <taxon>Eimeriorina</taxon>
        <taxon>Sarcocystidae</taxon>
        <taxon>Toxoplasma</taxon>
    </lineage>
</organism>
<feature type="transmembrane region" description="Helical" evidence="2">
    <location>
        <begin position="25"/>
        <end position="55"/>
    </location>
</feature>
<dbReference type="VEuPathDB" id="ToxoDB:TGMAS_316730E"/>
<comment type="caution">
    <text evidence="3">The sequence shown here is derived from an EMBL/GenBank/DDBJ whole genome shotgun (WGS) entry which is preliminary data.</text>
</comment>
<keyword evidence="2" id="KW-0472">Membrane</keyword>